<accession>A0A9X2WBH1</accession>
<evidence type="ECO:0000313" key="2">
    <source>
        <dbReference type="Proteomes" id="UP001147830"/>
    </source>
</evidence>
<name>A0A9X2WBH1_9GAMM</name>
<gene>
    <name evidence="1" type="ORF">NYR02_00595</name>
</gene>
<keyword evidence="2" id="KW-1185">Reference proteome</keyword>
<evidence type="ECO:0008006" key="3">
    <source>
        <dbReference type="Google" id="ProtNLM"/>
    </source>
</evidence>
<dbReference type="AlphaFoldDB" id="A0A9X2WBH1"/>
<protein>
    <recommendedName>
        <fullName evidence="3">Gp5/Type VI secretion system Vgr protein OB-fold domain-containing protein</fullName>
    </recommendedName>
</protein>
<reference evidence="1" key="2">
    <citation type="submission" date="2022-08" db="EMBL/GenBank/DDBJ databases">
        <authorList>
            <person name="Dong C."/>
        </authorList>
    </citation>
    <scope>NUCLEOTIDE SEQUENCE</scope>
    <source>
        <strain evidence="1">59MF3M-4</strain>
    </source>
</reference>
<dbReference type="SUPFAM" id="SSF69349">
    <property type="entry name" value="Phage fibre proteins"/>
    <property type="match status" value="1"/>
</dbReference>
<reference evidence="1" key="1">
    <citation type="journal article" date="2022" name="Front. Microbiol.">
        <title>Genome-based taxonomic rearrangement of Oceanobacter-related bacteria including the description of Thalassolituus hydrocarbonoclasticus sp. nov. and Thalassolituus pacificus sp. nov. and emended description of the genus Thalassolituus.</title>
        <authorList>
            <person name="Dong C."/>
            <person name="Wei L."/>
            <person name="Wang J."/>
            <person name="Lai Q."/>
            <person name="Huang Z."/>
            <person name="Shao Z."/>
        </authorList>
    </citation>
    <scope>NUCLEOTIDE SEQUENCE</scope>
    <source>
        <strain evidence="1">59MF3M-4</strain>
    </source>
</reference>
<dbReference type="SUPFAM" id="SSF69255">
    <property type="entry name" value="gp5 N-terminal domain-like"/>
    <property type="match status" value="1"/>
</dbReference>
<dbReference type="Proteomes" id="UP001147830">
    <property type="component" value="Unassembled WGS sequence"/>
</dbReference>
<proteinExistence type="predicted"/>
<comment type="caution">
    <text evidence="1">The sequence shown here is derived from an EMBL/GenBank/DDBJ whole genome shotgun (WGS) entry which is preliminary data.</text>
</comment>
<sequence>MSDDLRRQIVRQFPELAAGYHLPMMAEVTAIPDAPKTGGVSDNYRPRLAVDVQLLNSSYQETGIKLDAVPVGIVGGGDERGFFALPKKGTIVELAWLNGSPERPFVRSILGERQALPQMDAEDMVWQQSQAARQSVDKAGNWIRETDQKITDSCHTLDQVIQEVIRTIGTEASRVLGHSHEDIAGTKKVEAAAILLLAETVVNILTAGNINQVAGANITQSATAELRQAALKIIAKAGADITAEAGGSITHQAAVNFSAKAAKVHIGPDGNNVLKLISDTMAQVSTAMQQIALLTVTCTAPGSPSSVPANAAAFAAVKASVDSLKTTLDSITL</sequence>
<dbReference type="RefSeq" id="WP_260974452.1">
    <property type="nucleotide sequence ID" value="NZ_JAOANI010000002.1"/>
</dbReference>
<organism evidence="1 2">
    <name type="scientific">Thalassolituus pacificus</name>
    <dbReference type="NCBI Taxonomy" id="2975440"/>
    <lineage>
        <taxon>Bacteria</taxon>
        <taxon>Pseudomonadati</taxon>
        <taxon>Pseudomonadota</taxon>
        <taxon>Gammaproteobacteria</taxon>
        <taxon>Oceanospirillales</taxon>
        <taxon>Oceanospirillaceae</taxon>
        <taxon>Thalassolituus</taxon>
    </lineage>
</organism>
<evidence type="ECO:0000313" key="1">
    <source>
        <dbReference type="EMBL" id="MCT7357519.1"/>
    </source>
</evidence>
<dbReference type="EMBL" id="JAOANI010000002">
    <property type="protein sequence ID" value="MCT7357519.1"/>
    <property type="molecule type" value="Genomic_DNA"/>
</dbReference>